<evidence type="ECO:0000313" key="3">
    <source>
        <dbReference type="Proteomes" id="UP000316621"/>
    </source>
</evidence>
<feature type="coiled-coil region" evidence="1">
    <location>
        <begin position="107"/>
        <end position="134"/>
    </location>
</feature>
<name>A0A4Y7L261_PAPSO</name>
<feature type="non-terminal residue" evidence="2">
    <location>
        <position position="161"/>
    </location>
</feature>
<evidence type="ECO:0000256" key="1">
    <source>
        <dbReference type="SAM" id="Coils"/>
    </source>
</evidence>
<organism evidence="2 3">
    <name type="scientific">Papaver somniferum</name>
    <name type="common">Opium poppy</name>
    <dbReference type="NCBI Taxonomy" id="3469"/>
    <lineage>
        <taxon>Eukaryota</taxon>
        <taxon>Viridiplantae</taxon>
        <taxon>Streptophyta</taxon>
        <taxon>Embryophyta</taxon>
        <taxon>Tracheophyta</taxon>
        <taxon>Spermatophyta</taxon>
        <taxon>Magnoliopsida</taxon>
        <taxon>Ranunculales</taxon>
        <taxon>Papaveraceae</taxon>
        <taxon>Papaveroideae</taxon>
        <taxon>Papaver</taxon>
    </lineage>
</organism>
<evidence type="ECO:0000313" key="2">
    <source>
        <dbReference type="EMBL" id="RZC79623.1"/>
    </source>
</evidence>
<sequence length="161" mass="18925">KLRQSLNVAKDLVKVIKPIGLNDRAQRYLRRVAYDCETPCSFKFVDDKFIESTPAQLDGIFCMQRIGSRKGQKLLKYFSHRDLIDNVIYNKFFNDIKSTTHQTTMTKKNIIEKIKQLMNDINATKRRRKVDEKNLILFVEHTPEGLIQKFVNHEQDIPRIG</sequence>
<feature type="non-terminal residue" evidence="2">
    <location>
        <position position="1"/>
    </location>
</feature>
<gene>
    <name evidence="2" type="ORF">C5167_042200</name>
</gene>
<accession>A0A4Y7L261</accession>
<keyword evidence="3" id="KW-1185">Reference proteome</keyword>
<reference evidence="2 3" key="1">
    <citation type="journal article" date="2018" name="Science">
        <title>The opium poppy genome and morphinan production.</title>
        <authorList>
            <person name="Guo L."/>
            <person name="Winzer T."/>
            <person name="Yang X."/>
            <person name="Li Y."/>
            <person name="Ning Z."/>
            <person name="He Z."/>
            <person name="Teodor R."/>
            <person name="Lu Y."/>
            <person name="Bowser T.A."/>
            <person name="Graham I.A."/>
            <person name="Ye K."/>
        </authorList>
    </citation>
    <scope>NUCLEOTIDE SEQUENCE [LARGE SCALE GENOMIC DNA]</scope>
    <source>
        <strain evidence="3">cv. HN1</strain>
        <tissue evidence="2">Leaves</tissue>
    </source>
</reference>
<dbReference type="Gramene" id="RZC79623">
    <property type="protein sequence ID" value="RZC79623"/>
    <property type="gene ID" value="C5167_042200"/>
</dbReference>
<dbReference type="EMBL" id="CM010724">
    <property type="protein sequence ID" value="RZC79623.1"/>
    <property type="molecule type" value="Genomic_DNA"/>
</dbReference>
<dbReference type="AlphaFoldDB" id="A0A4Y7L261"/>
<keyword evidence="1" id="KW-0175">Coiled coil</keyword>
<protein>
    <submittedName>
        <fullName evidence="2">Uncharacterized protein</fullName>
    </submittedName>
</protein>
<dbReference type="Proteomes" id="UP000316621">
    <property type="component" value="Chromosome 10"/>
</dbReference>
<proteinExistence type="predicted"/>